<comment type="subcellular location">
    <subcellularLocation>
        <location evidence="1 10">Cell outer membrane</location>
        <topology evidence="1 10">Multi-pass membrane protein</topology>
    </subcellularLocation>
</comment>
<comment type="similarity">
    <text evidence="10 11">Belongs to the TonB-dependent receptor family.</text>
</comment>
<keyword evidence="5 12" id="KW-0732">Signal</keyword>
<dbReference type="InterPro" id="IPR000531">
    <property type="entry name" value="Beta-barrel_TonB"/>
</dbReference>
<evidence type="ECO:0000256" key="11">
    <source>
        <dbReference type="RuleBase" id="RU003357"/>
    </source>
</evidence>
<reference evidence="15 16" key="1">
    <citation type="submission" date="2024-06" db="EMBL/GenBank/DDBJ databases">
        <title>Genomic Encyclopedia of Type Strains, Phase IV (KMG-IV): sequencing the most valuable type-strain genomes for metagenomic binning, comparative biology and taxonomic classification.</title>
        <authorList>
            <person name="Goeker M."/>
        </authorList>
    </citation>
    <scope>NUCLEOTIDE SEQUENCE [LARGE SCALE GENOMIC DNA]</scope>
    <source>
        <strain evidence="15 16">DSM 29388</strain>
    </source>
</reference>
<keyword evidence="2 10" id="KW-0813">Transport</keyword>
<protein>
    <submittedName>
        <fullName evidence="15">TonB-linked SusC/RagA family outer membrane protein</fullName>
    </submittedName>
</protein>
<dbReference type="InterPro" id="IPR012910">
    <property type="entry name" value="Plug_dom"/>
</dbReference>
<evidence type="ECO:0000256" key="2">
    <source>
        <dbReference type="ARBA" id="ARBA00022448"/>
    </source>
</evidence>
<dbReference type="InterPro" id="IPR036942">
    <property type="entry name" value="Beta-barrel_TonB_sf"/>
</dbReference>
<dbReference type="Gene3D" id="2.170.130.10">
    <property type="entry name" value="TonB-dependent receptor, plug domain"/>
    <property type="match status" value="1"/>
</dbReference>
<dbReference type="PANTHER" id="PTHR30069">
    <property type="entry name" value="TONB-DEPENDENT OUTER MEMBRANE RECEPTOR"/>
    <property type="match status" value="1"/>
</dbReference>
<proteinExistence type="inferred from homology"/>
<evidence type="ECO:0000256" key="9">
    <source>
        <dbReference type="ARBA" id="ARBA00023237"/>
    </source>
</evidence>
<feature type="domain" description="TonB-dependent receptor plug" evidence="14">
    <location>
        <begin position="114"/>
        <end position="229"/>
    </location>
</feature>
<dbReference type="InterPro" id="IPR023996">
    <property type="entry name" value="TonB-dep_OMP_SusC/RagA"/>
</dbReference>
<keyword evidence="16" id="KW-1185">Reference proteome</keyword>
<evidence type="ECO:0000313" key="16">
    <source>
        <dbReference type="Proteomes" id="UP001549146"/>
    </source>
</evidence>
<evidence type="ECO:0000256" key="6">
    <source>
        <dbReference type="ARBA" id="ARBA00023077"/>
    </source>
</evidence>
<dbReference type="InterPro" id="IPR037066">
    <property type="entry name" value="Plug_dom_sf"/>
</dbReference>
<evidence type="ECO:0000256" key="7">
    <source>
        <dbReference type="ARBA" id="ARBA00023136"/>
    </source>
</evidence>
<evidence type="ECO:0000256" key="4">
    <source>
        <dbReference type="ARBA" id="ARBA00022692"/>
    </source>
</evidence>
<dbReference type="InterPro" id="IPR023997">
    <property type="entry name" value="TonB-dep_OMP_SusC/RagA_CS"/>
</dbReference>
<dbReference type="RefSeq" id="WP_354509280.1">
    <property type="nucleotide sequence ID" value="NZ_JBEPMO010000010.1"/>
</dbReference>
<evidence type="ECO:0000256" key="12">
    <source>
        <dbReference type="SAM" id="SignalP"/>
    </source>
</evidence>
<evidence type="ECO:0000313" key="15">
    <source>
        <dbReference type="EMBL" id="MET3732239.1"/>
    </source>
</evidence>
<keyword evidence="7 10" id="KW-0472">Membrane</keyword>
<keyword evidence="9 10" id="KW-0998">Cell outer membrane</keyword>
<keyword evidence="8" id="KW-0675">Receptor</keyword>
<dbReference type="Pfam" id="PF07715">
    <property type="entry name" value="Plug"/>
    <property type="match status" value="1"/>
</dbReference>
<name>A0ABV2LUJ8_9FLAO</name>
<dbReference type="NCBIfam" id="TIGR04056">
    <property type="entry name" value="OMP_RagA_SusC"/>
    <property type="match status" value="1"/>
</dbReference>
<feature type="chain" id="PRO_5045060068" evidence="12">
    <location>
        <begin position="23"/>
        <end position="1016"/>
    </location>
</feature>
<sequence>MRTKFAFLSALFLLLVGQVVFAQVTGTVTDDFGPVSDAEVTVRGTSATAMTDANGRFSIDADINDVLVIIDAMGTSQDFKVTKNNMGTLKFGETVELTTVTLVGGIKVDAAQKVGSYSVVKKEDFELTPVASIDEVLNGRVAGLNFSTNSGSPGATNIIAIRGVGSFIGTPNPLYVIDGIVVGKGQDNGNVMESWNPLAAIDPNAIESVTVLKDASGTALYGARGANGVIVITTKKGKYNSKTRFNFATDFAVQNIAYDKQNWMNASEFIQWGGLVRNNTPGISETMEESVAWFTNLKNWDGVTNENWQDAIQRNASTVRSYNFSATGGGENTSFRIGGSYYQNKPLVLNTQFDRVSVNSAIDHKIGEKITLGLNANFSNVEHNGYADAGAFRNPWLTNWTIAPIYPAYNPDGSYNQTNLGGSENYNPIALQNTDIMEASIRTFLASINGEYQFAKNFYLFSMFGTQNQSNHELLYYDPSVGDGITHNGLVQKSRMTTFDWNWQNSVSYRNLIKERHDLSVYLGMEYQEHNYNYLFADGRDLAFPKPFVEFADPLKVTVLDDIRKWTQISYFSRLNYVYNTRYTLTGQVRRDSNSTLGSNERHGIFWSAGGSWNISNENFMPDAISNLVLRANYGEIGNIPYADNWGPQYNTYATVGFSSYAGNPSLVITEAGNPDLKWEVAKQLNVGLDFAFFNNRLNGSVDVYDKQTVDAILPYTIPGSNGSPVNSYYSNIGDISNKGYELALGGRPFAGEFTWSINGTFSRNKNTVKRMADPEQFIQSGMRALQEGQLFAEYYTYGWAGVDPTNGDPLFWADETKTEKVNARSKATPFFQGISPFPTYMANLSNEFSYKGVSLSFLFAGQFDYAVSNRWQNYVTGDGSSTQYNQTRNVLYDSWTPTNTGASNPIQNTGALNSDGDASGSQLPSSRWMHDGDHIRLKTLKLAYSFGDLFKRSTGIDNMTVYVRGENLWIHVFDDTLTFDPEANSNWAGGWQGKGLYDYTSPIMRSFSLGVSIDF</sequence>
<dbReference type="Pfam" id="PF00593">
    <property type="entry name" value="TonB_dep_Rec_b-barrel"/>
    <property type="match status" value="1"/>
</dbReference>
<dbReference type="SUPFAM" id="SSF56935">
    <property type="entry name" value="Porins"/>
    <property type="match status" value="1"/>
</dbReference>
<evidence type="ECO:0000256" key="8">
    <source>
        <dbReference type="ARBA" id="ARBA00023170"/>
    </source>
</evidence>
<evidence type="ECO:0000256" key="3">
    <source>
        <dbReference type="ARBA" id="ARBA00022452"/>
    </source>
</evidence>
<gene>
    <name evidence="15" type="ORF">ABID46_001828</name>
</gene>
<dbReference type="Proteomes" id="UP001549146">
    <property type="component" value="Unassembled WGS sequence"/>
</dbReference>
<evidence type="ECO:0000259" key="13">
    <source>
        <dbReference type="Pfam" id="PF00593"/>
    </source>
</evidence>
<keyword evidence="3 10" id="KW-1134">Transmembrane beta strand</keyword>
<comment type="caution">
    <text evidence="15">The sequence shown here is derived from an EMBL/GenBank/DDBJ whole genome shotgun (WGS) entry which is preliminary data.</text>
</comment>
<evidence type="ECO:0000256" key="10">
    <source>
        <dbReference type="PROSITE-ProRule" id="PRU01360"/>
    </source>
</evidence>
<evidence type="ECO:0000256" key="1">
    <source>
        <dbReference type="ARBA" id="ARBA00004571"/>
    </source>
</evidence>
<dbReference type="NCBIfam" id="TIGR04057">
    <property type="entry name" value="SusC_RagA_signa"/>
    <property type="match status" value="1"/>
</dbReference>
<dbReference type="PROSITE" id="PS52016">
    <property type="entry name" value="TONB_DEPENDENT_REC_3"/>
    <property type="match status" value="1"/>
</dbReference>
<accession>A0ABV2LUJ8</accession>
<dbReference type="SUPFAM" id="SSF49464">
    <property type="entry name" value="Carboxypeptidase regulatory domain-like"/>
    <property type="match status" value="1"/>
</dbReference>
<dbReference type="InterPro" id="IPR039426">
    <property type="entry name" value="TonB-dep_rcpt-like"/>
</dbReference>
<dbReference type="Gene3D" id="2.60.40.1120">
    <property type="entry name" value="Carboxypeptidase-like, regulatory domain"/>
    <property type="match status" value="1"/>
</dbReference>
<dbReference type="InterPro" id="IPR008969">
    <property type="entry name" value="CarboxyPept-like_regulatory"/>
</dbReference>
<dbReference type="EMBL" id="JBEPMO010000010">
    <property type="protein sequence ID" value="MET3732239.1"/>
    <property type="molecule type" value="Genomic_DNA"/>
</dbReference>
<evidence type="ECO:0000256" key="5">
    <source>
        <dbReference type="ARBA" id="ARBA00022729"/>
    </source>
</evidence>
<keyword evidence="4 10" id="KW-0812">Transmembrane</keyword>
<feature type="domain" description="TonB-dependent receptor-like beta-barrel" evidence="13">
    <location>
        <begin position="382"/>
        <end position="897"/>
    </location>
</feature>
<organism evidence="15 16">
    <name type="scientific">Moheibacter stercoris</name>
    <dbReference type="NCBI Taxonomy" id="1628251"/>
    <lineage>
        <taxon>Bacteria</taxon>
        <taxon>Pseudomonadati</taxon>
        <taxon>Bacteroidota</taxon>
        <taxon>Flavobacteriia</taxon>
        <taxon>Flavobacteriales</taxon>
        <taxon>Weeksellaceae</taxon>
        <taxon>Moheibacter</taxon>
    </lineage>
</organism>
<evidence type="ECO:0000259" key="14">
    <source>
        <dbReference type="Pfam" id="PF07715"/>
    </source>
</evidence>
<feature type="signal peptide" evidence="12">
    <location>
        <begin position="1"/>
        <end position="22"/>
    </location>
</feature>
<dbReference type="Gene3D" id="2.40.170.20">
    <property type="entry name" value="TonB-dependent receptor, beta-barrel domain"/>
    <property type="match status" value="1"/>
</dbReference>
<dbReference type="PANTHER" id="PTHR30069:SF29">
    <property type="entry name" value="HEMOGLOBIN AND HEMOGLOBIN-HAPTOGLOBIN-BINDING PROTEIN 1-RELATED"/>
    <property type="match status" value="1"/>
</dbReference>
<keyword evidence="6 11" id="KW-0798">TonB box</keyword>